<evidence type="ECO:0000256" key="4">
    <source>
        <dbReference type="ARBA" id="ARBA00022833"/>
    </source>
</evidence>
<dbReference type="PANTHER" id="PTHR43808:SF9">
    <property type="entry name" value="BLL0789 PROTEIN"/>
    <property type="match status" value="1"/>
</dbReference>
<dbReference type="Gene3D" id="3.40.630.10">
    <property type="entry name" value="Zn peptidases"/>
    <property type="match status" value="1"/>
</dbReference>
<dbReference type="AlphaFoldDB" id="A0A4D7B8D2"/>
<dbReference type="Gene3D" id="3.30.70.360">
    <property type="match status" value="1"/>
</dbReference>
<proteinExistence type="predicted"/>
<evidence type="ECO:0000256" key="5">
    <source>
        <dbReference type="PIRSR" id="PIRSR037238-1"/>
    </source>
</evidence>
<dbReference type="Pfam" id="PF07687">
    <property type="entry name" value="M20_dimer"/>
    <property type="match status" value="1"/>
</dbReference>
<dbReference type="RefSeq" id="WP_136962130.1">
    <property type="nucleotide sequence ID" value="NZ_CP039690.1"/>
</dbReference>
<keyword evidence="4" id="KW-0862">Zinc</keyword>
<reference evidence="7 8" key="1">
    <citation type="submission" date="2019-04" db="EMBL/GenBank/DDBJ databases">
        <title>Phreatobacter aquaticus sp. nov.</title>
        <authorList>
            <person name="Choi A."/>
        </authorList>
    </citation>
    <scope>NUCLEOTIDE SEQUENCE [LARGE SCALE GENOMIC DNA]</scope>
    <source>
        <strain evidence="7 8">KCTC 52518</strain>
    </source>
</reference>
<dbReference type="EMBL" id="CP039690">
    <property type="protein sequence ID" value="QCI66690.1"/>
    <property type="molecule type" value="Genomic_DNA"/>
</dbReference>
<name>A0A4D7B8D2_9HYPH</name>
<sequence>MPVTTDVEAVIADIIRWASIESPTYDAAAVNRMLDEGGRDLRDMGFRIERQPGTMGFADVLIGRLDGHEPGPGLLILAHVDTVHAVGSLAGPLPIRRDGDRLYGPGVTDMKGGTVLTLHVLGKLIAAKGGKLKRSVTVVLIPDEEVGSPSSRATIEAEARKAAHVLVPEPGRDHVCVSGRHAVLRYNIHVHGKPSHAGAAIGRGVSAIRAMARIIETVEDWSDYERGQTFAVGRVNAGTWVNVVPVICSAEVLCVAATPDDVADIDLRLKTLRAPFPGTRVTIEAGPVRPLFVASEGTMAIYAKAKAIADRNGFPIDHMQSGGGSDGNFTGALGVPTLDGLGVWGGGIHTKEEYCDIRSITPRGTIVAGLIEELAC</sequence>
<evidence type="ECO:0000313" key="7">
    <source>
        <dbReference type="EMBL" id="QCI66690.1"/>
    </source>
</evidence>
<organism evidence="7 8">
    <name type="scientific">Phreatobacter stygius</name>
    <dbReference type="NCBI Taxonomy" id="1940610"/>
    <lineage>
        <taxon>Bacteria</taxon>
        <taxon>Pseudomonadati</taxon>
        <taxon>Pseudomonadota</taxon>
        <taxon>Alphaproteobacteria</taxon>
        <taxon>Hyphomicrobiales</taxon>
        <taxon>Phreatobacteraceae</taxon>
        <taxon>Phreatobacter</taxon>
    </lineage>
</organism>
<protein>
    <submittedName>
        <fullName evidence="7">M20/M25/M40 family metallo-hydrolase</fullName>
    </submittedName>
</protein>
<evidence type="ECO:0000259" key="6">
    <source>
        <dbReference type="Pfam" id="PF07687"/>
    </source>
</evidence>
<dbReference type="PIRSF" id="PIRSF037238">
    <property type="entry name" value="Carboxypeptidase_G2"/>
    <property type="match status" value="1"/>
</dbReference>
<dbReference type="InterPro" id="IPR001261">
    <property type="entry name" value="ArgE/DapE_CS"/>
</dbReference>
<dbReference type="InterPro" id="IPR011650">
    <property type="entry name" value="Peptidase_M20_dimer"/>
</dbReference>
<dbReference type="Proteomes" id="UP000298781">
    <property type="component" value="Chromosome"/>
</dbReference>
<feature type="domain" description="Peptidase M20 dimerisation" evidence="6">
    <location>
        <begin position="183"/>
        <end position="269"/>
    </location>
</feature>
<dbReference type="Pfam" id="PF01546">
    <property type="entry name" value="Peptidase_M20"/>
    <property type="match status" value="1"/>
</dbReference>
<evidence type="ECO:0000256" key="3">
    <source>
        <dbReference type="ARBA" id="ARBA00022801"/>
    </source>
</evidence>
<dbReference type="InterPro" id="IPR017150">
    <property type="entry name" value="Pept_M20_glutamate_carboxypep"/>
</dbReference>
<keyword evidence="2" id="KW-0479">Metal-binding</keyword>
<dbReference type="SUPFAM" id="SSF53187">
    <property type="entry name" value="Zn-dependent exopeptidases"/>
    <property type="match status" value="1"/>
</dbReference>
<comment type="cofactor">
    <cofactor evidence="1">
        <name>Zn(2+)</name>
        <dbReference type="ChEBI" id="CHEBI:29105"/>
    </cofactor>
</comment>
<dbReference type="PANTHER" id="PTHR43808">
    <property type="entry name" value="ACETYLORNITHINE DEACETYLASE"/>
    <property type="match status" value="1"/>
</dbReference>
<feature type="active site" description="Proton acceptor" evidence="5">
    <location>
        <position position="144"/>
    </location>
</feature>
<dbReference type="KEGG" id="pstg:E8M01_22100"/>
<evidence type="ECO:0000256" key="2">
    <source>
        <dbReference type="ARBA" id="ARBA00022723"/>
    </source>
</evidence>
<evidence type="ECO:0000313" key="8">
    <source>
        <dbReference type="Proteomes" id="UP000298781"/>
    </source>
</evidence>
<accession>A0A4D7B8D2</accession>
<dbReference type="OrthoDB" id="9776600at2"/>
<dbReference type="InterPro" id="IPR002933">
    <property type="entry name" value="Peptidase_M20"/>
</dbReference>
<evidence type="ECO:0000256" key="1">
    <source>
        <dbReference type="ARBA" id="ARBA00001947"/>
    </source>
</evidence>
<dbReference type="GO" id="GO:0016787">
    <property type="term" value="F:hydrolase activity"/>
    <property type="evidence" value="ECO:0007669"/>
    <property type="project" value="UniProtKB-KW"/>
</dbReference>
<dbReference type="InterPro" id="IPR036264">
    <property type="entry name" value="Bact_exopeptidase_dim_dom"/>
</dbReference>
<dbReference type="PROSITE" id="PS00758">
    <property type="entry name" value="ARGE_DAPE_CPG2_1"/>
    <property type="match status" value="1"/>
</dbReference>
<dbReference type="GO" id="GO:0046872">
    <property type="term" value="F:metal ion binding"/>
    <property type="evidence" value="ECO:0007669"/>
    <property type="project" value="UniProtKB-KW"/>
</dbReference>
<feature type="active site" evidence="5">
    <location>
        <position position="81"/>
    </location>
</feature>
<keyword evidence="8" id="KW-1185">Reference proteome</keyword>
<keyword evidence="3 7" id="KW-0378">Hydrolase</keyword>
<dbReference type="InterPro" id="IPR050072">
    <property type="entry name" value="Peptidase_M20A"/>
</dbReference>
<dbReference type="SUPFAM" id="SSF55031">
    <property type="entry name" value="Bacterial exopeptidase dimerisation domain"/>
    <property type="match status" value="1"/>
</dbReference>
<gene>
    <name evidence="7" type="ORF">E8M01_22100</name>
</gene>